<evidence type="ECO:0000313" key="2">
    <source>
        <dbReference type="EMBL" id="VVD04924.1"/>
    </source>
</evidence>
<sequence>YVVFPELAAHARRSRPAHQPHELQQSQQQYERSQQRLRCARLTLCATAHCCRLHTRFTSTSNSQNLSFITPALFITMSSRLKTFMVISNASAGTRLEIRK</sequence>
<reference evidence="2 3" key="1">
    <citation type="submission" date="2017-07" db="EMBL/GenBank/DDBJ databases">
        <authorList>
            <person name="Talla V."/>
            <person name="Backstrom N."/>
        </authorList>
    </citation>
    <scope>NUCLEOTIDE SEQUENCE [LARGE SCALE GENOMIC DNA]</scope>
</reference>
<evidence type="ECO:0000313" key="3">
    <source>
        <dbReference type="Proteomes" id="UP000324832"/>
    </source>
</evidence>
<feature type="non-terminal residue" evidence="2">
    <location>
        <position position="1"/>
    </location>
</feature>
<feature type="region of interest" description="Disordered" evidence="1">
    <location>
        <begin position="10"/>
        <end position="30"/>
    </location>
</feature>
<gene>
    <name evidence="2" type="ORF">LSINAPIS_LOCUS14572</name>
</gene>
<dbReference type="AlphaFoldDB" id="A0A5E4R4K4"/>
<protein>
    <submittedName>
        <fullName evidence="2">Uncharacterized protein</fullName>
    </submittedName>
</protein>
<name>A0A5E4R4K4_9NEOP</name>
<accession>A0A5E4R4K4</accession>
<organism evidence="2 3">
    <name type="scientific">Leptidea sinapis</name>
    <dbReference type="NCBI Taxonomy" id="189913"/>
    <lineage>
        <taxon>Eukaryota</taxon>
        <taxon>Metazoa</taxon>
        <taxon>Ecdysozoa</taxon>
        <taxon>Arthropoda</taxon>
        <taxon>Hexapoda</taxon>
        <taxon>Insecta</taxon>
        <taxon>Pterygota</taxon>
        <taxon>Neoptera</taxon>
        <taxon>Endopterygota</taxon>
        <taxon>Lepidoptera</taxon>
        <taxon>Glossata</taxon>
        <taxon>Ditrysia</taxon>
        <taxon>Papilionoidea</taxon>
        <taxon>Pieridae</taxon>
        <taxon>Dismorphiinae</taxon>
        <taxon>Leptidea</taxon>
    </lineage>
</organism>
<dbReference type="Proteomes" id="UP000324832">
    <property type="component" value="Unassembled WGS sequence"/>
</dbReference>
<keyword evidence="3" id="KW-1185">Reference proteome</keyword>
<evidence type="ECO:0000256" key="1">
    <source>
        <dbReference type="SAM" id="MobiDB-lite"/>
    </source>
</evidence>
<dbReference type="EMBL" id="FZQP02006911">
    <property type="protein sequence ID" value="VVD04924.1"/>
    <property type="molecule type" value="Genomic_DNA"/>
</dbReference>
<proteinExistence type="predicted"/>